<organism evidence="1 2">
    <name type="scientific">Apiospora arundinis</name>
    <dbReference type="NCBI Taxonomy" id="335852"/>
    <lineage>
        <taxon>Eukaryota</taxon>
        <taxon>Fungi</taxon>
        <taxon>Dikarya</taxon>
        <taxon>Ascomycota</taxon>
        <taxon>Pezizomycotina</taxon>
        <taxon>Sordariomycetes</taxon>
        <taxon>Xylariomycetidae</taxon>
        <taxon>Amphisphaeriales</taxon>
        <taxon>Apiosporaceae</taxon>
        <taxon>Apiospora</taxon>
    </lineage>
</organism>
<protein>
    <submittedName>
        <fullName evidence="1">Uncharacterized protein</fullName>
    </submittedName>
</protein>
<sequence length="75" mass="8659">MVLQSRILRWGRRWWLETEVINRMKPQKGNGDVILSILNGNTDWETAINGFRYIGSQSMAFLYVLDASGQDSLLQ</sequence>
<evidence type="ECO:0000313" key="1">
    <source>
        <dbReference type="EMBL" id="KAK8880195.1"/>
    </source>
</evidence>
<reference evidence="1 2" key="1">
    <citation type="journal article" date="2024" name="IMA Fungus">
        <title>Apiospora arundinis, a panoply of carbohydrate-active enzymes and secondary metabolites.</title>
        <authorList>
            <person name="Sorensen T."/>
            <person name="Petersen C."/>
            <person name="Muurmann A.T."/>
            <person name="Christiansen J.V."/>
            <person name="Brundto M.L."/>
            <person name="Overgaard C.K."/>
            <person name="Boysen A.T."/>
            <person name="Wollenberg R.D."/>
            <person name="Larsen T.O."/>
            <person name="Sorensen J.L."/>
            <person name="Nielsen K.L."/>
            <person name="Sondergaard T.E."/>
        </authorList>
    </citation>
    <scope>NUCLEOTIDE SEQUENCE [LARGE SCALE GENOMIC DNA]</scope>
    <source>
        <strain evidence="1 2">AAU 773</strain>
    </source>
</reference>
<accession>A0ABR2JN89</accession>
<proteinExistence type="predicted"/>
<dbReference type="EMBL" id="JAPCWZ010000001">
    <property type="protein sequence ID" value="KAK8880195.1"/>
    <property type="molecule type" value="Genomic_DNA"/>
</dbReference>
<keyword evidence="2" id="KW-1185">Reference proteome</keyword>
<evidence type="ECO:0000313" key="2">
    <source>
        <dbReference type="Proteomes" id="UP001390339"/>
    </source>
</evidence>
<dbReference type="Proteomes" id="UP001390339">
    <property type="component" value="Unassembled WGS sequence"/>
</dbReference>
<comment type="caution">
    <text evidence="1">The sequence shown here is derived from an EMBL/GenBank/DDBJ whole genome shotgun (WGS) entry which is preliminary data.</text>
</comment>
<name>A0ABR2JN89_9PEZI</name>
<gene>
    <name evidence="1" type="ORF">PGQ11_001489</name>
</gene>